<proteinExistence type="predicted"/>
<evidence type="ECO:0000313" key="2">
    <source>
        <dbReference type="Proteomes" id="UP001367508"/>
    </source>
</evidence>
<organism evidence="1 2">
    <name type="scientific">Canavalia gladiata</name>
    <name type="common">Sword bean</name>
    <name type="synonym">Dolichos gladiatus</name>
    <dbReference type="NCBI Taxonomy" id="3824"/>
    <lineage>
        <taxon>Eukaryota</taxon>
        <taxon>Viridiplantae</taxon>
        <taxon>Streptophyta</taxon>
        <taxon>Embryophyta</taxon>
        <taxon>Tracheophyta</taxon>
        <taxon>Spermatophyta</taxon>
        <taxon>Magnoliopsida</taxon>
        <taxon>eudicotyledons</taxon>
        <taxon>Gunneridae</taxon>
        <taxon>Pentapetalae</taxon>
        <taxon>rosids</taxon>
        <taxon>fabids</taxon>
        <taxon>Fabales</taxon>
        <taxon>Fabaceae</taxon>
        <taxon>Papilionoideae</taxon>
        <taxon>50 kb inversion clade</taxon>
        <taxon>NPAAA clade</taxon>
        <taxon>indigoferoid/millettioid clade</taxon>
        <taxon>Phaseoleae</taxon>
        <taxon>Canavalia</taxon>
    </lineage>
</organism>
<sequence length="70" mass="8399">MLIKMFFFFPMNKTILNKPSSLFNFIDWKSQFLNCPEKPDGGSHFRIRQRTMSSTWEFFGITWMALVIEL</sequence>
<dbReference type="Proteomes" id="UP001367508">
    <property type="component" value="Unassembled WGS sequence"/>
</dbReference>
<reference evidence="1 2" key="1">
    <citation type="submission" date="2024-01" db="EMBL/GenBank/DDBJ databases">
        <title>The genomes of 5 underutilized Papilionoideae crops provide insights into root nodulation and disease resistanc.</title>
        <authorList>
            <person name="Jiang F."/>
        </authorList>
    </citation>
    <scope>NUCLEOTIDE SEQUENCE [LARGE SCALE GENOMIC DNA]</scope>
    <source>
        <strain evidence="1">LVBAO_FW01</strain>
        <tissue evidence="1">Leaves</tissue>
    </source>
</reference>
<protein>
    <submittedName>
        <fullName evidence="1">Uncharacterized protein</fullName>
    </submittedName>
</protein>
<dbReference type="EMBL" id="JAYMYQ010000001">
    <property type="protein sequence ID" value="KAK7360973.1"/>
    <property type="molecule type" value="Genomic_DNA"/>
</dbReference>
<evidence type="ECO:0000313" key="1">
    <source>
        <dbReference type="EMBL" id="KAK7360973.1"/>
    </source>
</evidence>
<comment type="caution">
    <text evidence="1">The sequence shown here is derived from an EMBL/GenBank/DDBJ whole genome shotgun (WGS) entry which is preliminary data.</text>
</comment>
<gene>
    <name evidence="1" type="ORF">VNO77_02994</name>
</gene>
<accession>A0AAN9MYY3</accession>
<keyword evidence="2" id="KW-1185">Reference proteome</keyword>
<dbReference type="AlphaFoldDB" id="A0AAN9MYY3"/>
<name>A0AAN9MYY3_CANGL</name>